<comment type="caution">
    <text evidence="3">Lacks conserved residue(s) required for the propagation of feature annotation.</text>
</comment>
<dbReference type="EMBL" id="DVGB01000083">
    <property type="protein sequence ID" value="HIR01938.1"/>
    <property type="molecule type" value="Genomic_DNA"/>
</dbReference>
<reference evidence="5" key="2">
    <citation type="journal article" date="2021" name="PeerJ">
        <title>Extensive microbial diversity within the chicken gut microbiome revealed by metagenomics and culture.</title>
        <authorList>
            <person name="Gilroy R."/>
            <person name="Ravi A."/>
            <person name="Getino M."/>
            <person name="Pursley I."/>
            <person name="Horton D.L."/>
            <person name="Alikhan N.F."/>
            <person name="Baker D."/>
            <person name="Gharbi K."/>
            <person name="Hall N."/>
            <person name="Watson M."/>
            <person name="Adriaenssens E.M."/>
            <person name="Foster-Nyarko E."/>
            <person name="Jarju S."/>
            <person name="Secka A."/>
            <person name="Antonio M."/>
            <person name="Oren A."/>
            <person name="Chaudhuri R.R."/>
            <person name="La Ragione R."/>
            <person name="Hildebrand F."/>
            <person name="Pallen M.J."/>
        </authorList>
    </citation>
    <scope>NUCLEOTIDE SEQUENCE</scope>
    <source>
        <strain evidence="5">ChiGjej1B1-2707</strain>
    </source>
</reference>
<comment type="caution">
    <text evidence="5">The sequence shown here is derived from an EMBL/GenBank/DDBJ whole genome shotgun (WGS) entry which is preliminary data.</text>
</comment>
<dbReference type="PANTHER" id="PTHR11103:SF18">
    <property type="entry name" value="SLR1189 PROTEIN"/>
    <property type="match status" value="1"/>
</dbReference>
<protein>
    <submittedName>
        <fullName evidence="5">Homocysteine S-methyltransferase family protein</fullName>
    </submittedName>
</protein>
<dbReference type="PROSITE" id="PS50970">
    <property type="entry name" value="HCY"/>
    <property type="match status" value="1"/>
</dbReference>
<dbReference type="AlphaFoldDB" id="A0A9D1D3J1"/>
<gene>
    <name evidence="5" type="ORF">IAA69_06730</name>
</gene>
<evidence type="ECO:0000256" key="2">
    <source>
        <dbReference type="ARBA" id="ARBA00022679"/>
    </source>
</evidence>
<reference evidence="5" key="1">
    <citation type="submission" date="2020-10" db="EMBL/GenBank/DDBJ databases">
        <authorList>
            <person name="Gilroy R."/>
        </authorList>
    </citation>
    <scope>NUCLEOTIDE SEQUENCE</scope>
    <source>
        <strain evidence="5">ChiGjej1B1-2707</strain>
    </source>
</reference>
<dbReference type="SUPFAM" id="SSF82282">
    <property type="entry name" value="Homocysteine S-methyltransferase"/>
    <property type="match status" value="1"/>
</dbReference>
<dbReference type="Gene3D" id="3.20.20.330">
    <property type="entry name" value="Homocysteine-binding-like domain"/>
    <property type="match status" value="1"/>
</dbReference>
<evidence type="ECO:0000259" key="4">
    <source>
        <dbReference type="PROSITE" id="PS50970"/>
    </source>
</evidence>
<dbReference type="PANTHER" id="PTHR11103">
    <property type="entry name" value="SLR1189 PROTEIN"/>
    <property type="match status" value="1"/>
</dbReference>
<keyword evidence="1" id="KW-0489">Methyltransferase</keyword>
<name>A0A9D1D3J1_9ACTN</name>
<dbReference type="GO" id="GO:0032259">
    <property type="term" value="P:methylation"/>
    <property type="evidence" value="ECO:0007669"/>
    <property type="project" value="UniProtKB-KW"/>
</dbReference>
<evidence type="ECO:0000256" key="3">
    <source>
        <dbReference type="PROSITE-ProRule" id="PRU00333"/>
    </source>
</evidence>
<dbReference type="InterPro" id="IPR036589">
    <property type="entry name" value="HCY_dom_sf"/>
</dbReference>
<dbReference type="Proteomes" id="UP000824261">
    <property type="component" value="Unassembled WGS sequence"/>
</dbReference>
<dbReference type="Pfam" id="PF02574">
    <property type="entry name" value="S-methyl_trans"/>
    <property type="match status" value="1"/>
</dbReference>
<accession>A0A9D1D3J1</accession>
<feature type="domain" description="Hcy-binding" evidence="4">
    <location>
        <begin position="1"/>
        <end position="308"/>
    </location>
</feature>
<sequence>MPDIQMRFDKDMLVLSGRLDAVFARQGVDTAYDREFLNLVEPDSVREAYRLESVAGAQCLVTNTEGITRARLAHARLEERAPELAAAALTVVSSLKPQHVIYEVGPCGLPLDPSSSASLKQSRDQYAQAVRDLEGASVDAVLFSGFEKLLDAQCALMGLRMVSGLPAFVCLTAVSSQSGSSEKAGGASADKEGACGLALRPKSGMWAEAAALLEEYGASVIGFSSGAPLEMVEAAVRDLRAATDLPLMVELAVGKRDARQQAATSENPYFCPDAMVEAAVRLRAAGVQFLRAGGACTPAYTGALVAATAGFDVVGKDR</sequence>
<dbReference type="GO" id="GO:0008168">
    <property type="term" value="F:methyltransferase activity"/>
    <property type="evidence" value="ECO:0007669"/>
    <property type="project" value="UniProtKB-KW"/>
</dbReference>
<dbReference type="InterPro" id="IPR003726">
    <property type="entry name" value="HCY_dom"/>
</dbReference>
<evidence type="ECO:0000256" key="1">
    <source>
        <dbReference type="ARBA" id="ARBA00022603"/>
    </source>
</evidence>
<evidence type="ECO:0000313" key="6">
    <source>
        <dbReference type="Proteomes" id="UP000824261"/>
    </source>
</evidence>
<organism evidence="5 6">
    <name type="scientific">Candidatus Aveggerthella stercoripullorum</name>
    <dbReference type="NCBI Taxonomy" id="2840688"/>
    <lineage>
        <taxon>Bacteria</taxon>
        <taxon>Bacillati</taxon>
        <taxon>Actinomycetota</taxon>
        <taxon>Coriobacteriia</taxon>
        <taxon>Eggerthellales</taxon>
        <taxon>Eggerthellaceae</taxon>
        <taxon>Eggerthellaceae incertae sedis</taxon>
        <taxon>Candidatus Aveggerthella</taxon>
    </lineage>
</organism>
<keyword evidence="2" id="KW-0808">Transferase</keyword>
<proteinExistence type="predicted"/>
<evidence type="ECO:0000313" key="5">
    <source>
        <dbReference type="EMBL" id="HIR01938.1"/>
    </source>
</evidence>